<dbReference type="InterPro" id="IPR000390">
    <property type="entry name" value="Small_drug/metabolite_transptr"/>
</dbReference>
<evidence type="ECO:0000256" key="6">
    <source>
        <dbReference type="ARBA" id="ARBA00023136"/>
    </source>
</evidence>
<dbReference type="Pfam" id="PF00893">
    <property type="entry name" value="Multi_Drug_Res"/>
    <property type="match status" value="1"/>
</dbReference>
<dbReference type="EMBL" id="RKHL01000001">
    <property type="protein sequence ID" value="ROR81214.1"/>
    <property type="molecule type" value="Genomic_DNA"/>
</dbReference>
<keyword evidence="2" id="KW-0813">Transport</keyword>
<dbReference type="RefSeq" id="WP_079003866.1">
    <property type="nucleotide sequence ID" value="NZ_CP019402.1"/>
</dbReference>
<dbReference type="Proteomes" id="UP000266915">
    <property type="component" value="Unassembled WGS sequence"/>
</dbReference>
<keyword evidence="4 7" id="KW-0812">Transmembrane</keyword>
<evidence type="ECO:0000256" key="7">
    <source>
        <dbReference type="RuleBase" id="RU003942"/>
    </source>
</evidence>
<evidence type="ECO:0000256" key="3">
    <source>
        <dbReference type="ARBA" id="ARBA00022475"/>
    </source>
</evidence>
<dbReference type="SUPFAM" id="SSF103481">
    <property type="entry name" value="Multidrug resistance efflux transporter EmrE"/>
    <property type="match status" value="1"/>
</dbReference>
<comment type="similarity">
    <text evidence="7">Belongs to the drug/metabolite transporter (DMT) superfamily. Small multidrug resistance (SMR) (TC 2.A.7.1) family.</text>
</comment>
<reference evidence="8 9" key="1">
    <citation type="submission" date="2018-11" db="EMBL/GenBank/DDBJ databases">
        <title>Sequencing the genomes of 1000 actinobacteria strains.</title>
        <authorList>
            <person name="Klenk H.-P."/>
        </authorList>
    </citation>
    <scope>NUCLEOTIDE SEQUENCE [LARGE SCALE GENOMIC DNA]</scope>
    <source>
        <strain evidence="8 9">DSM 14012</strain>
    </source>
</reference>
<evidence type="ECO:0000313" key="8">
    <source>
        <dbReference type="EMBL" id="ROR81214.1"/>
    </source>
</evidence>
<dbReference type="GO" id="GO:0022857">
    <property type="term" value="F:transmembrane transporter activity"/>
    <property type="evidence" value="ECO:0007669"/>
    <property type="project" value="InterPro"/>
</dbReference>
<protein>
    <submittedName>
        <fullName evidence="8">Quaternary ammonium compound-resistance protein SugE</fullName>
    </submittedName>
</protein>
<dbReference type="FunFam" id="1.10.3730.20:FF:000001">
    <property type="entry name" value="Quaternary ammonium compound resistance transporter SugE"/>
    <property type="match status" value="1"/>
</dbReference>
<organism evidence="8 9">
    <name type="scientific">Plantibacter flavus</name>
    <dbReference type="NCBI Taxonomy" id="150123"/>
    <lineage>
        <taxon>Bacteria</taxon>
        <taxon>Bacillati</taxon>
        <taxon>Actinomycetota</taxon>
        <taxon>Actinomycetes</taxon>
        <taxon>Micrococcales</taxon>
        <taxon>Microbacteriaceae</taxon>
        <taxon>Plantibacter</taxon>
    </lineage>
</organism>
<dbReference type="PANTHER" id="PTHR30561:SF0">
    <property type="entry name" value="GUANIDINIUM EXPORTER"/>
    <property type="match status" value="1"/>
</dbReference>
<dbReference type="STRING" id="150123.BWO91_06820"/>
<gene>
    <name evidence="8" type="ORF">EDD42_1268</name>
</gene>
<evidence type="ECO:0000256" key="2">
    <source>
        <dbReference type="ARBA" id="ARBA00022448"/>
    </source>
</evidence>
<dbReference type="Gene3D" id="1.10.3730.20">
    <property type="match status" value="1"/>
</dbReference>
<name>A0A1S7BEC4_9MICO</name>
<sequence>MSWIVLIASGVLEAVWATALGKSEGFTKLWPTVTFAGALVLSMAGLAWAMRDIPVGTAYAVWVGIGAALTVGYAMTFGGEQLSVVKVLLILGLIGCVIGLKIVGGEH</sequence>
<dbReference type="KEGG" id="pflu:BWO91_06820"/>
<keyword evidence="9" id="KW-1185">Reference proteome</keyword>
<dbReference type="InterPro" id="IPR045324">
    <property type="entry name" value="Small_multidrug_res"/>
</dbReference>
<accession>A0A1S7BEC4</accession>
<comment type="subcellular location">
    <subcellularLocation>
        <location evidence="1 7">Cell membrane</location>
        <topology evidence="1 7">Multi-pass membrane protein</topology>
    </subcellularLocation>
</comment>
<evidence type="ECO:0000256" key="5">
    <source>
        <dbReference type="ARBA" id="ARBA00022989"/>
    </source>
</evidence>
<comment type="caution">
    <text evidence="8">The sequence shown here is derived from an EMBL/GenBank/DDBJ whole genome shotgun (WGS) entry which is preliminary data.</text>
</comment>
<dbReference type="AlphaFoldDB" id="A0A1S7BEC4"/>
<dbReference type="InterPro" id="IPR037185">
    <property type="entry name" value="EmrE-like"/>
</dbReference>
<dbReference type="OrthoDB" id="21828at2"/>
<keyword evidence="3" id="KW-1003">Cell membrane</keyword>
<proteinExistence type="inferred from homology"/>
<keyword evidence="6" id="KW-0472">Membrane</keyword>
<evidence type="ECO:0000256" key="4">
    <source>
        <dbReference type="ARBA" id="ARBA00022692"/>
    </source>
</evidence>
<dbReference type="GO" id="GO:0005886">
    <property type="term" value="C:plasma membrane"/>
    <property type="evidence" value="ECO:0007669"/>
    <property type="project" value="UniProtKB-SubCell"/>
</dbReference>
<dbReference type="PANTHER" id="PTHR30561">
    <property type="entry name" value="SMR FAMILY PROTON-DEPENDENT DRUG EFFLUX TRANSPORTER SUGE"/>
    <property type="match status" value="1"/>
</dbReference>
<evidence type="ECO:0000313" key="9">
    <source>
        <dbReference type="Proteomes" id="UP000266915"/>
    </source>
</evidence>
<keyword evidence="5" id="KW-1133">Transmembrane helix</keyword>
<evidence type="ECO:0000256" key="1">
    <source>
        <dbReference type="ARBA" id="ARBA00004651"/>
    </source>
</evidence>